<dbReference type="EnsemblMetazoa" id="XM_028657588.1">
    <property type="protein sequence ID" value="XP_028513389.1"/>
    <property type="gene ID" value="LOC110234112"/>
</dbReference>
<evidence type="ECO:0000256" key="1">
    <source>
        <dbReference type="SAM" id="MobiDB-lite"/>
    </source>
</evidence>
<sequence>MDRSGIKESICTGAKKIVTQTKQKAEKKRGRRTNQSTRNPKLDTVKWDIRARCDIKLLWQITMGDGMDIFQNEQVGLFSNTWTPTEEDMKLLSSKVPDDKCSDKVSDPSKIRARHPESKDKCGKYCCFFDEGSFLYL</sequence>
<feature type="region of interest" description="Disordered" evidence="1">
    <location>
        <begin position="97"/>
        <end position="116"/>
    </location>
</feature>
<evidence type="ECO:0000313" key="3">
    <source>
        <dbReference type="Proteomes" id="UP000887567"/>
    </source>
</evidence>
<organism evidence="2 3">
    <name type="scientific">Exaiptasia diaphana</name>
    <name type="common">Tropical sea anemone</name>
    <name type="synonym">Aiptasia pulchella</name>
    <dbReference type="NCBI Taxonomy" id="2652724"/>
    <lineage>
        <taxon>Eukaryota</taxon>
        <taxon>Metazoa</taxon>
        <taxon>Cnidaria</taxon>
        <taxon>Anthozoa</taxon>
        <taxon>Hexacorallia</taxon>
        <taxon>Actiniaria</taxon>
        <taxon>Aiptasiidae</taxon>
        <taxon>Exaiptasia</taxon>
    </lineage>
</organism>
<protein>
    <submittedName>
        <fullName evidence="2">Uncharacterized protein</fullName>
    </submittedName>
</protein>
<reference evidence="2" key="1">
    <citation type="submission" date="2022-11" db="UniProtKB">
        <authorList>
            <consortium name="EnsemblMetazoa"/>
        </authorList>
    </citation>
    <scope>IDENTIFICATION</scope>
</reference>
<feature type="region of interest" description="Disordered" evidence="1">
    <location>
        <begin position="17"/>
        <end position="41"/>
    </location>
</feature>
<dbReference type="GeneID" id="110234112"/>
<dbReference type="AlphaFoldDB" id="A0A913YEC4"/>
<dbReference type="KEGG" id="epa:110234112"/>
<proteinExistence type="predicted"/>
<name>A0A913YEC4_EXADI</name>
<dbReference type="Proteomes" id="UP000887567">
    <property type="component" value="Unplaced"/>
</dbReference>
<dbReference type="RefSeq" id="XP_028513389.1">
    <property type="nucleotide sequence ID" value="XM_028657588.1"/>
</dbReference>
<evidence type="ECO:0000313" key="2">
    <source>
        <dbReference type="EnsemblMetazoa" id="XP_028513389.1"/>
    </source>
</evidence>
<keyword evidence="3" id="KW-1185">Reference proteome</keyword>
<dbReference type="OrthoDB" id="5982915at2759"/>
<accession>A0A913YEC4</accession>